<feature type="transmembrane region" description="Helical" evidence="1">
    <location>
        <begin position="243"/>
        <end position="264"/>
    </location>
</feature>
<proteinExistence type="predicted"/>
<feature type="transmembrane region" description="Helical" evidence="1">
    <location>
        <begin position="341"/>
        <end position="362"/>
    </location>
</feature>
<dbReference type="OrthoDB" id="3560543at2759"/>
<gene>
    <name evidence="2" type="ORF">BDW02DRAFT_570049</name>
</gene>
<evidence type="ECO:0000313" key="2">
    <source>
        <dbReference type="EMBL" id="KAF1833375.1"/>
    </source>
</evidence>
<organism evidence="2 3">
    <name type="scientific">Decorospora gaudefroyi</name>
    <dbReference type="NCBI Taxonomy" id="184978"/>
    <lineage>
        <taxon>Eukaryota</taxon>
        <taxon>Fungi</taxon>
        <taxon>Dikarya</taxon>
        <taxon>Ascomycota</taxon>
        <taxon>Pezizomycotina</taxon>
        <taxon>Dothideomycetes</taxon>
        <taxon>Pleosporomycetidae</taxon>
        <taxon>Pleosporales</taxon>
        <taxon>Pleosporineae</taxon>
        <taxon>Pleosporaceae</taxon>
        <taxon>Decorospora</taxon>
    </lineage>
</organism>
<keyword evidence="1" id="KW-0812">Transmembrane</keyword>
<feature type="transmembrane region" description="Helical" evidence="1">
    <location>
        <begin position="315"/>
        <end position="335"/>
    </location>
</feature>
<name>A0A6A5K6L3_9PLEO</name>
<sequence>MEPASSSRSVSSRGALRHRTGVSWVAPVNTPSISTSTSNEASIKNLSLLAIARTLMLLDQQVLHIADSVYKLISTGRLNPDDEQAQASAREDAAVIRAVNEHFNEIQLGRATFHEGYLQERILVTYWQKSFHLARQIIPLEIEDAAANGIKPSGATKQIGRVEEGAAALSTQLLRAASQGSLTHDMILSIAERWTRLEEILSFREREGGPEKVLESWDKLSETLEKQLRPSPLPPKRIYGSEFWSSTAILWSTFMVTTVAAVPLFAMGTRYSEHHAGTIEDADFYFLIQANLVQVLGIVLSYIPVWKSGQVPKRVGIPLTVLGIFLTILAIPVFLHLPKEWSNFLTMIGAFIQAFMVLQVVISST</sequence>
<accession>A0A6A5K6L3</accession>
<protein>
    <submittedName>
        <fullName evidence="2">Uncharacterized protein</fullName>
    </submittedName>
</protein>
<evidence type="ECO:0000313" key="3">
    <source>
        <dbReference type="Proteomes" id="UP000800040"/>
    </source>
</evidence>
<keyword evidence="3" id="KW-1185">Reference proteome</keyword>
<evidence type="ECO:0000256" key="1">
    <source>
        <dbReference type="SAM" id="Phobius"/>
    </source>
</evidence>
<dbReference type="Proteomes" id="UP000800040">
    <property type="component" value="Unassembled WGS sequence"/>
</dbReference>
<keyword evidence="1" id="KW-0472">Membrane</keyword>
<dbReference type="AlphaFoldDB" id="A0A6A5K6L3"/>
<feature type="transmembrane region" description="Helical" evidence="1">
    <location>
        <begin position="284"/>
        <end position="303"/>
    </location>
</feature>
<keyword evidence="1" id="KW-1133">Transmembrane helix</keyword>
<reference evidence="2" key="1">
    <citation type="submission" date="2020-01" db="EMBL/GenBank/DDBJ databases">
        <authorList>
            <consortium name="DOE Joint Genome Institute"/>
            <person name="Haridas S."/>
            <person name="Albert R."/>
            <person name="Binder M."/>
            <person name="Bloem J."/>
            <person name="Labutti K."/>
            <person name="Salamov A."/>
            <person name="Andreopoulos B."/>
            <person name="Baker S.E."/>
            <person name="Barry K."/>
            <person name="Bills G."/>
            <person name="Bluhm B.H."/>
            <person name="Cannon C."/>
            <person name="Castanera R."/>
            <person name="Culley D.E."/>
            <person name="Daum C."/>
            <person name="Ezra D."/>
            <person name="Gonzalez J.B."/>
            <person name="Henrissat B."/>
            <person name="Kuo A."/>
            <person name="Liang C."/>
            <person name="Lipzen A."/>
            <person name="Lutzoni F."/>
            <person name="Magnuson J."/>
            <person name="Mondo S."/>
            <person name="Nolan M."/>
            <person name="Ohm R."/>
            <person name="Pangilinan J."/>
            <person name="Park H.-J."/>
            <person name="Ramirez L."/>
            <person name="Alfaro M."/>
            <person name="Sun H."/>
            <person name="Tritt A."/>
            <person name="Yoshinaga Y."/>
            <person name="Zwiers L.-H."/>
            <person name="Turgeon B.G."/>
            <person name="Goodwin S.B."/>
            <person name="Spatafora J.W."/>
            <person name="Crous P.W."/>
            <person name="Grigoriev I.V."/>
        </authorList>
    </citation>
    <scope>NUCLEOTIDE SEQUENCE</scope>
    <source>
        <strain evidence="2">P77</strain>
    </source>
</reference>
<dbReference type="EMBL" id="ML975319">
    <property type="protein sequence ID" value="KAF1833375.1"/>
    <property type="molecule type" value="Genomic_DNA"/>
</dbReference>